<feature type="compositionally biased region" description="Pro residues" evidence="1">
    <location>
        <begin position="256"/>
        <end position="267"/>
    </location>
</feature>
<proteinExistence type="predicted"/>
<evidence type="ECO:0000256" key="2">
    <source>
        <dbReference type="SAM" id="Phobius"/>
    </source>
</evidence>
<reference evidence="3 4" key="2">
    <citation type="submission" date="2019-01" db="EMBL/GenBank/DDBJ databases">
        <title>The decoding of complex shrimp genome reveals the adaptation for benthos swimmer, frequently molting mechanism and breeding impact on genome.</title>
        <authorList>
            <person name="Sun Y."/>
            <person name="Gao Y."/>
            <person name="Yu Y."/>
        </authorList>
    </citation>
    <scope>NUCLEOTIDE SEQUENCE [LARGE SCALE GENOMIC DNA]</scope>
    <source>
        <tissue evidence="3">Muscle</tissue>
    </source>
</reference>
<keyword evidence="2" id="KW-1133">Transmembrane helix</keyword>
<dbReference type="AlphaFoldDB" id="A0A3R7NL12"/>
<keyword evidence="2" id="KW-0472">Membrane</keyword>
<reference evidence="3 4" key="1">
    <citation type="submission" date="2018-04" db="EMBL/GenBank/DDBJ databases">
        <authorList>
            <person name="Zhang X."/>
            <person name="Yuan J."/>
            <person name="Li F."/>
            <person name="Xiang J."/>
        </authorList>
    </citation>
    <scope>NUCLEOTIDE SEQUENCE [LARGE SCALE GENOMIC DNA]</scope>
    <source>
        <tissue evidence="3">Muscle</tissue>
    </source>
</reference>
<keyword evidence="2" id="KW-0812">Transmembrane</keyword>
<dbReference type="Proteomes" id="UP000283509">
    <property type="component" value="Unassembled WGS sequence"/>
</dbReference>
<name>A0A3R7NL12_PENVA</name>
<sequence length="687" mass="75182">MLLRSRRSAEFRSGSERFQFYIHRESRRRRPPGTHGSYHPQLSAEHALLPNAKSLTTTDRSTPPTSFPPPQCLPSFTFVPPSPSPFTLHIATHVFFLPSSSVLPSPASSSLHRPTPTSSSCLPLVPRSPLPFPPIILPHLSSCYLVYVPRLSAPPLSRQTYPNSRPSSVLSTPLDPSLQSLTQRPFVYLRPRPPSALPPISFLPTHLLFTSSTSPPPIPFRAPSIPNCLLLLPRLTSSLPFPQPYRPTSSSTCARPPSPRSPLPPIPDSLTSSSYYRSSTVSPRLLTTPVPSPPYRPWITAPPCLKYSHEPCHSQGPSVKRSALPPLSLLPPRLTLSSPSLLRPSPPSPSSPSLPPPLPFFSLATWTSPPSSPHCTFPSSADFRPLPPSRLLPRVLPLSLSLRRRPPLPPLSHVLPSLFSTLSPVHFPDFSAPPPPAPLLPSTTTPFFPSLRSPCRDFAPPPSPIFRLSTPLPDSRPSRPLSPLPSLLGMTSPSPTSPSPSSSLLPSLNPSSHFSYTHLFHFACFGSPPPTTTSYSQLKVIPVPFNRSLFLNILSFHFSALFSFFHLYLLLHFSPLLLLKPPFTSSPLLYFSSLLPFNSLLSLHFSPLLLLAPLSLHPSSPFISLLFSLLHISPLFFISLLFSLSISLFFLPPLLSPFHLSPSPLLSLHFSPLLPLLPLSLSPSPAS</sequence>
<organism evidence="3 4">
    <name type="scientific">Penaeus vannamei</name>
    <name type="common">Whiteleg shrimp</name>
    <name type="synonym">Litopenaeus vannamei</name>
    <dbReference type="NCBI Taxonomy" id="6689"/>
    <lineage>
        <taxon>Eukaryota</taxon>
        <taxon>Metazoa</taxon>
        <taxon>Ecdysozoa</taxon>
        <taxon>Arthropoda</taxon>
        <taxon>Crustacea</taxon>
        <taxon>Multicrustacea</taxon>
        <taxon>Malacostraca</taxon>
        <taxon>Eumalacostraca</taxon>
        <taxon>Eucarida</taxon>
        <taxon>Decapoda</taxon>
        <taxon>Dendrobranchiata</taxon>
        <taxon>Penaeoidea</taxon>
        <taxon>Penaeidae</taxon>
        <taxon>Penaeus</taxon>
    </lineage>
</organism>
<comment type="caution">
    <text evidence="3">The sequence shown here is derived from an EMBL/GenBank/DDBJ whole genome shotgun (WGS) entry which is preliminary data.</text>
</comment>
<feature type="transmembrane region" description="Helical" evidence="2">
    <location>
        <begin position="549"/>
        <end position="569"/>
    </location>
</feature>
<evidence type="ECO:0000256" key="1">
    <source>
        <dbReference type="SAM" id="MobiDB-lite"/>
    </source>
</evidence>
<feature type="region of interest" description="Disordered" evidence="1">
    <location>
        <begin position="243"/>
        <end position="269"/>
    </location>
</feature>
<evidence type="ECO:0000313" key="3">
    <source>
        <dbReference type="EMBL" id="ROT61079.1"/>
    </source>
</evidence>
<accession>A0A3R7NL12</accession>
<dbReference type="EMBL" id="QCYY01004380">
    <property type="protein sequence ID" value="ROT61079.1"/>
    <property type="molecule type" value="Genomic_DNA"/>
</dbReference>
<gene>
    <name evidence="3" type="ORF">C7M84_021176</name>
</gene>
<evidence type="ECO:0000313" key="4">
    <source>
        <dbReference type="Proteomes" id="UP000283509"/>
    </source>
</evidence>
<feature type="transmembrane region" description="Helical" evidence="2">
    <location>
        <begin position="589"/>
        <end position="611"/>
    </location>
</feature>
<keyword evidence="4" id="KW-1185">Reference proteome</keyword>
<feature type="transmembrane region" description="Helical" evidence="2">
    <location>
        <begin position="623"/>
        <end position="651"/>
    </location>
</feature>
<protein>
    <submittedName>
        <fullName evidence="3">Uncharacterized protein</fullName>
    </submittedName>
</protein>
<feature type="region of interest" description="Disordered" evidence="1">
    <location>
        <begin position="468"/>
        <end position="504"/>
    </location>
</feature>